<dbReference type="RefSeq" id="WP_345311198.1">
    <property type="nucleotide sequence ID" value="NZ_BAABLN010000026.1"/>
</dbReference>
<accession>A0ABP8X402</accession>
<gene>
    <name evidence="9" type="ORF">GCM10025781_16980</name>
</gene>
<name>A0ABP8X402_9MICC</name>
<dbReference type="Gene3D" id="6.10.250.690">
    <property type="match status" value="1"/>
</dbReference>
<keyword evidence="1 5" id="KW-0597">Phosphoprotein</keyword>
<dbReference type="InterPro" id="IPR016032">
    <property type="entry name" value="Sig_transdc_resp-reg_C-effctor"/>
</dbReference>
<protein>
    <submittedName>
        <fullName evidence="9">Response regulator transcription factor</fullName>
    </submittedName>
</protein>
<evidence type="ECO:0000256" key="1">
    <source>
        <dbReference type="ARBA" id="ARBA00022553"/>
    </source>
</evidence>
<proteinExistence type="predicted"/>
<dbReference type="EMBL" id="BAABLN010000026">
    <property type="protein sequence ID" value="GAA4699449.1"/>
    <property type="molecule type" value="Genomic_DNA"/>
</dbReference>
<evidence type="ECO:0000259" key="8">
    <source>
        <dbReference type="PROSITE" id="PS51755"/>
    </source>
</evidence>
<dbReference type="SMART" id="SM00862">
    <property type="entry name" value="Trans_reg_C"/>
    <property type="match status" value="1"/>
</dbReference>
<dbReference type="SUPFAM" id="SSF52172">
    <property type="entry name" value="CheY-like"/>
    <property type="match status" value="1"/>
</dbReference>
<evidence type="ECO:0000256" key="3">
    <source>
        <dbReference type="ARBA" id="ARBA00023125"/>
    </source>
</evidence>
<comment type="caution">
    <text evidence="9">The sequence shown here is derived from an EMBL/GenBank/DDBJ whole genome shotgun (WGS) entry which is preliminary data.</text>
</comment>
<feature type="domain" description="Response regulatory" evidence="7">
    <location>
        <begin position="13"/>
        <end position="126"/>
    </location>
</feature>
<keyword evidence="4" id="KW-0804">Transcription</keyword>
<sequence length="235" mass="25795">MTSGTDSAAPAGRVLVVDDEKPLAQMVATYLTRAGFDVAAAHTGPDALQAARTREPDVVVLDLGLPGLDGIEVCRRLRAFSECYVLMLTARGDEEDKLAGLEVGADDYITKPFSVRELVARVQAVLRRPRTTIAPQEPQRVVGDLVIDLATHEAQVAETPVALTRTEFDLLVALSARPHQPLSRRQLIDTVWDPAWVGDERIVDVHIGHLRRKLGSDPSRYIDTVRGVGYRMVTR</sequence>
<reference evidence="10" key="1">
    <citation type="journal article" date="2019" name="Int. J. Syst. Evol. Microbiol.">
        <title>The Global Catalogue of Microorganisms (GCM) 10K type strain sequencing project: providing services to taxonomists for standard genome sequencing and annotation.</title>
        <authorList>
            <consortium name="The Broad Institute Genomics Platform"/>
            <consortium name="The Broad Institute Genome Sequencing Center for Infectious Disease"/>
            <person name="Wu L."/>
            <person name="Ma J."/>
        </authorList>
    </citation>
    <scope>NUCLEOTIDE SEQUENCE [LARGE SCALE GENOMIC DNA]</scope>
    <source>
        <strain evidence="10">JCM 18958</strain>
    </source>
</reference>
<dbReference type="PANTHER" id="PTHR48111">
    <property type="entry name" value="REGULATOR OF RPOS"/>
    <property type="match status" value="1"/>
</dbReference>
<dbReference type="InterPro" id="IPR001789">
    <property type="entry name" value="Sig_transdc_resp-reg_receiver"/>
</dbReference>
<dbReference type="Gene3D" id="1.10.10.10">
    <property type="entry name" value="Winged helix-like DNA-binding domain superfamily/Winged helix DNA-binding domain"/>
    <property type="match status" value="1"/>
</dbReference>
<dbReference type="SUPFAM" id="SSF46894">
    <property type="entry name" value="C-terminal effector domain of the bipartite response regulators"/>
    <property type="match status" value="1"/>
</dbReference>
<dbReference type="Pfam" id="PF00486">
    <property type="entry name" value="Trans_reg_C"/>
    <property type="match status" value="1"/>
</dbReference>
<evidence type="ECO:0000256" key="5">
    <source>
        <dbReference type="PROSITE-ProRule" id="PRU00169"/>
    </source>
</evidence>
<evidence type="ECO:0000256" key="4">
    <source>
        <dbReference type="ARBA" id="ARBA00023163"/>
    </source>
</evidence>
<keyword evidence="2" id="KW-0805">Transcription regulation</keyword>
<evidence type="ECO:0000313" key="10">
    <source>
        <dbReference type="Proteomes" id="UP001501446"/>
    </source>
</evidence>
<keyword evidence="3 6" id="KW-0238">DNA-binding</keyword>
<dbReference type="Proteomes" id="UP001501446">
    <property type="component" value="Unassembled WGS sequence"/>
</dbReference>
<feature type="DNA-binding region" description="OmpR/PhoB-type" evidence="6">
    <location>
        <begin position="137"/>
        <end position="234"/>
    </location>
</feature>
<evidence type="ECO:0000256" key="2">
    <source>
        <dbReference type="ARBA" id="ARBA00023015"/>
    </source>
</evidence>
<dbReference type="InterPro" id="IPR036388">
    <property type="entry name" value="WH-like_DNA-bd_sf"/>
</dbReference>
<dbReference type="Pfam" id="PF00072">
    <property type="entry name" value="Response_reg"/>
    <property type="match status" value="1"/>
</dbReference>
<keyword evidence="10" id="KW-1185">Reference proteome</keyword>
<dbReference type="CDD" id="cd00383">
    <property type="entry name" value="trans_reg_C"/>
    <property type="match status" value="1"/>
</dbReference>
<organism evidence="9 10">
    <name type="scientific">Kocuria gwangalliensis</name>
    <dbReference type="NCBI Taxonomy" id="501592"/>
    <lineage>
        <taxon>Bacteria</taxon>
        <taxon>Bacillati</taxon>
        <taxon>Actinomycetota</taxon>
        <taxon>Actinomycetes</taxon>
        <taxon>Micrococcales</taxon>
        <taxon>Micrococcaceae</taxon>
        <taxon>Kocuria</taxon>
    </lineage>
</organism>
<feature type="domain" description="OmpR/PhoB-type" evidence="8">
    <location>
        <begin position="137"/>
        <end position="234"/>
    </location>
</feature>
<dbReference type="PROSITE" id="PS51755">
    <property type="entry name" value="OMPR_PHOB"/>
    <property type="match status" value="1"/>
</dbReference>
<feature type="modified residue" description="4-aspartylphosphate" evidence="5">
    <location>
        <position position="62"/>
    </location>
</feature>
<evidence type="ECO:0000256" key="6">
    <source>
        <dbReference type="PROSITE-ProRule" id="PRU01091"/>
    </source>
</evidence>
<dbReference type="Gene3D" id="3.40.50.2300">
    <property type="match status" value="1"/>
</dbReference>
<evidence type="ECO:0000259" key="7">
    <source>
        <dbReference type="PROSITE" id="PS50110"/>
    </source>
</evidence>
<dbReference type="InterPro" id="IPR011006">
    <property type="entry name" value="CheY-like_superfamily"/>
</dbReference>
<dbReference type="InterPro" id="IPR001867">
    <property type="entry name" value="OmpR/PhoB-type_DNA-bd"/>
</dbReference>
<dbReference type="InterPro" id="IPR039420">
    <property type="entry name" value="WalR-like"/>
</dbReference>
<dbReference type="SMART" id="SM00448">
    <property type="entry name" value="REC"/>
    <property type="match status" value="1"/>
</dbReference>
<dbReference type="CDD" id="cd17574">
    <property type="entry name" value="REC_OmpR"/>
    <property type="match status" value="1"/>
</dbReference>
<dbReference type="PROSITE" id="PS50110">
    <property type="entry name" value="RESPONSE_REGULATORY"/>
    <property type="match status" value="1"/>
</dbReference>
<evidence type="ECO:0000313" key="9">
    <source>
        <dbReference type="EMBL" id="GAA4699449.1"/>
    </source>
</evidence>
<dbReference type="PANTHER" id="PTHR48111:SF4">
    <property type="entry name" value="DNA-BINDING DUAL TRANSCRIPTIONAL REGULATOR OMPR"/>
    <property type="match status" value="1"/>
</dbReference>